<dbReference type="GO" id="GO:0006508">
    <property type="term" value="P:proteolysis"/>
    <property type="evidence" value="ECO:0007669"/>
    <property type="project" value="UniProtKB-KW"/>
</dbReference>
<dbReference type="GO" id="GO:0016579">
    <property type="term" value="P:protein deubiquitination"/>
    <property type="evidence" value="ECO:0007669"/>
    <property type="project" value="InterPro"/>
</dbReference>
<dbReference type="EC" id="3.4.19.12" evidence="3"/>
<comment type="catalytic activity">
    <reaction evidence="1">
        <text>Thiol-dependent hydrolysis of ester, thioester, amide, peptide and isopeptide bonds formed by the C-terminal Gly of ubiquitin (a 76-residue protein attached to proteins as an intracellular targeting signal).</text>
        <dbReference type="EC" id="3.4.19.12"/>
    </reaction>
</comment>
<protein>
    <recommendedName>
        <fullName evidence="3">ubiquitinyl hydrolase 1</fullName>
        <ecNumber evidence="3">3.4.19.12</ecNumber>
    </recommendedName>
</protein>
<dbReference type="VEuPathDB" id="TriTrypDB:LdBPK_343880.1"/>
<dbReference type="EMBL" id="RHLC01000004">
    <property type="protein sequence ID" value="TPP40291.1"/>
    <property type="molecule type" value="Genomic_DNA"/>
</dbReference>
<evidence type="ECO:0000259" key="9">
    <source>
        <dbReference type="PROSITE" id="PS50235"/>
    </source>
</evidence>
<reference evidence="11" key="1">
    <citation type="submission" date="2019-02" db="EMBL/GenBank/DDBJ databases">
        <title>FDA dAtabase for Regulatory Grade micrObial Sequences (FDA-ARGOS): Supporting development and validation of Infectious Disease Dx tests.</title>
        <authorList>
            <person name="Duncan R."/>
            <person name="Fisher C."/>
            <person name="Tallon L."/>
            <person name="Sadzewicz L."/>
            <person name="Sengamalay N."/>
            <person name="Ott S."/>
            <person name="Godinez A."/>
            <person name="Nagaraj S."/>
            <person name="Vavikolanu K."/>
            <person name="Nadendla S."/>
            <person name="Aluvathingal J."/>
            <person name="Sichtig H."/>
        </authorList>
    </citation>
    <scope>NUCLEOTIDE SEQUENCE [LARGE SCALE GENOMIC DNA]</scope>
    <source>
        <strain evidence="11">FDAARGOS_361</strain>
    </source>
</reference>
<proteinExistence type="inferred from homology"/>
<dbReference type="InterPro" id="IPR001394">
    <property type="entry name" value="Peptidase_C19_UCH"/>
</dbReference>
<dbReference type="PROSITE" id="PS50235">
    <property type="entry name" value="USP_3"/>
    <property type="match status" value="1"/>
</dbReference>
<keyword evidence="7" id="KW-0788">Thiol protease</keyword>
<feature type="region of interest" description="Disordered" evidence="8">
    <location>
        <begin position="655"/>
        <end position="678"/>
    </location>
</feature>
<evidence type="ECO:0000256" key="2">
    <source>
        <dbReference type="ARBA" id="ARBA00009085"/>
    </source>
</evidence>
<dbReference type="Proteomes" id="UP000318447">
    <property type="component" value="Unassembled WGS sequence"/>
</dbReference>
<organism evidence="10 11">
    <name type="scientific">Leishmania donovani</name>
    <dbReference type="NCBI Taxonomy" id="5661"/>
    <lineage>
        <taxon>Eukaryota</taxon>
        <taxon>Discoba</taxon>
        <taxon>Euglenozoa</taxon>
        <taxon>Kinetoplastea</taxon>
        <taxon>Metakinetoplastina</taxon>
        <taxon>Trypanosomatida</taxon>
        <taxon>Trypanosomatidae</taxon>
        <taxon>Leishmaniinae</taxon>
        <taxon>Leishmania</taxon>
    </lineage>
</organism>
<comment type="caution">
    <text evidence="10">The sequence shown here is derived from an EMBL/GenBank/DDBJ whole genome shotgun (WGS) entry which is preliminary data.</text>
</comment>
<dbReference type="Pfam" id="PF00443">
    <property type="entry name" value="UCH"/>
    <property type="match status" value="1"/>
</dbReference>
<evidence type="ECO:0000313" key="10">
    <source>
        <dbReference type="EMBL" id="TPP40291.1"/>
    </source>
</evidence>
<dbReference type="VEuPathDB" id="TriTrypDB:LdBPK_343890.1"/>
<keyword evidence="4" id="KW-0645">Protease</keyword>
<evidence type="ECO:0000256" key="6">
    <source>
        <dbReference type="ARBA" id="ARBA00022801"/>
    </source>
</evidence>
<dbReference type="FunFam" id="3.90.70.10:FF:000247">
    <property type="entry name" value="Ubiquitin hydrolase, putative"/>
    <property type="match status" value="1"/>
</dbReference>
<dbReference type="PANTHER" id="PTHR24006">
    <property type="entry name" value="UBIQUITIN CARBOXYL-TERMINAL HYDROLASE"/>
    <property type="match status" value="1"/>
</dbReference>
<accession>A0A504WUJ0</accession>
<evidence type="ECO:0000256" key="4">
    <source>
        <dbReference type="ARBA" id="ARBA00022670"/>
    </source>
</evidence>
<evidence type="ECO:0000256" key="8">
    <source>
        <dbReference type="SAM" id="MobiDB-lite"/>
    </source>
</evidence>
<dbReference type="VEuPathDB" id="TriTrypDB:LdCL_340048300"/>
<dbReference type="GO" id="GO:0004843">
    <property type="term" value="F:cysteine-type deubiquitinase activity"/>
    <property type="evidence" value="ECO:0007669"/>
    <property type="project" value="UniProtKB-EC"/>
</dbReference>
<dbReference type="GO" id="GO:0005634">
    <property type="term" value="C:nucleus"/>
    <property type="evidence" value="ECO:0007669"/>
    <property type="project" value="TreeGrafter"/>
</dbReference>
<dbReference type="GO" id="GO:0005829">
    <property type="term" value="C:cytosol"/>
    <property type="evidence" value="ECO:0007669"/>
    <property type="project" value="TreeGrafter"/>
</dbReference>
<sequence>MDSIVSLPAASDCADPLLARLQDSYTRQKRQIAAQKRKQVDAELQAAAAHCSDLPVTLELLSDGTASLFDELERLLEARREQWNTPSRELALLQHIRLQTNRELRECMSFIEEGYTSGFEKLLRESRLDGRKSALPETAVSLSPATSTLNNVQQAKAASVGPSVTPVDAPSHLSVREALSESISLMAESLAVLLQCEVVRVYLYDTNAHLKCVAQFPYRAQRADPMHSSYLALMAVREVHHIVCQERLVINGWLSKSQSANDGSGRAAAAHNVGSSTAASGLEDIRTCLLLPIFSPEGAGKPYGLVHAVNKQYPTALGAATDDSTEVAHVGFTADDETLASSVARVLGTILHRYPVELFFASGTGEKLRRSAFPGDAEVLSLTAHLPPILQDEVQDAAEVAQLALSHLTPILAHRVPMDAIYEARTAAGEGRRRKLAVIGPREGAVSSVEFNLRCMKELWESSRDDNVTLHKQCRTLQEQVHAMRLLLRNVLDGLAVARAMQLSTDVAQFLHNLEMYGRTERTERMAEYVSEKMLAIPDNTVGGPGAADARAKAPSLEADTNATQYHMRGSDLQTLQNHHARLNTVTPASLHFDGPSGVRSYTSDPAQKREQVRFIDELCRLARDEKPSLPLARGGGGRRQVLPSTLPTVTRAKAARGSKPAVKQDLLPPTHDRRAPKPEIMRSGYVGIYNQGSTCYLNSVIQALYHLPAFRTQIYNLPNVQKDSVALALRDVFAQLEVRNRNTTTTELTKAFGWSAQEAAVQHDVHELMQQLFDSLETTLKETPKKNMIRDMFGGLMIYRSRAIDGAEYLSDRLEDFYDVELVVQNKANIEESLREFSSGERIEGVCVEVMPGADATPHTIERSQHFLDCPKVLLVHPNRVAFDMETYELVTLRNVWSFDFNLSLASYVVDDASLKLDKESQEKWKKLSHRTHLGANYSLRSILTHAGDATIGHYYVYVNFDGEWVRFNDEVVEPATEEDVRKSAFGGQSIQSRYRLFDNERASLLIYVNDDVKEELLNETPPPSAIVEVGRHIEEERARKEETHKVSYYLCDKFVVDVLDGVHGASDKLQRHMSVRLSPGQDEMTAIITTAAKELRVAPEQIRIFCRDRHGLSPWCAVESMCNSYDSYYYPPIFIDIAPPLAEEDAASATIAAAAAEPFLAFLRNVESPHDRDVPVTIVRSIPELQARVPRDAVVYESRGGPQYLNAITATNQLVCGANLLYTHQRSSNDAVRGYLQQRQLVCTKVYLYDDYTAELTELFEINIVESTPYTTLQAGLYKMMTESKRGLPIPPSHNHLAFFKGNDRCNYAFAMPMAASLTIQWNTYNHTLRDVWGSVQHEHKIVMTILPMPLEKIDLTVLVTFNGGYNNLPHVYVPVEGGSVTFRELLELMVQQLGSRLRAGAAAGYEQQLTGQARLLRLLRVRRGELVEVVEDLDTPIDLEAREDIVLDKLCPALPGYELVNVLFCRRRSGEYYFGLPTNICINSSLEEQGDVLLRRIVKKLGYPDQEEAMKKWILCVMNVKSRKTRTASKKEVLADLVKEVGGAPFVFVVDRPQCLLLDGIEEEEHRPESIVIKSASKTDLSAA</sequence>
<dbReference type="Gene3D" id="3.90.70.10">
    <property type="entry name" value="Cysteine proteinases"/>
    <property type="match status" value="1"/>
</dbReference>
<evidence type="ECO:0000256" key="7">
    <source>
        <dbReference type="ARBA" id="ARBA00022807"/>
    </source>
</evidence>
<dbReference type="InterPro" id="IPR018200">
    <property type="entry name" value="USP_CS"/>
</dbReference>
<evidence type="ECO:0000313" key="11">
    <source>
        <dbReference type="Proteomes" id="UP000318447"/>
    </source>
</evidence>
<keyword evidence="6 10" id="KW-0378">Hydrolase</keyword>
<dbReference type="VEuPathDB" id="TriTrypDB:LdCL_340048200"/>
<keyword evidence="5" id="KW-0833">Ubl conjugation pathway</keyword>
<dbReference type="SUPFAM" id="SSF54001">
    <property type="entry name" value="Cysteine proteinases"/>
    <property type="match status" value="1"/>
</dbReference>
<evidence type="ECO:0000256" key="1">
    <source>
        <dbReference type="ARBA" id="ARBA00000707"/>
    </source>
</evidence>
<feature type="domain" description="USP" evidence="9">
    <location>
        <begin position="687"/>
        <end position="1012"/>
    </location>
</feature>
<dbReference type="PROSITE" id="PS00972">
    <property type="entry name" value="USP_1"/>
    <property type="match status" value="1"/>
</dbReference>
<gene>
    <name evidence="10" type="ORF">CGC21_27225</name>
</gene>
<dbReference type="InterPro" id="IPR028889">
    <property type="entry name" value="USP"/>
</dbReference>
<dbReference type="VEuPathDB" id="TriTrypDB:LDHU3_34.6190"/>
<dbReference type="InterPro" id="IPR038765">
    <property type="entry name" value="Papain-like_cys_pep_sf"/>
</dbReference>
<dbReference type="PROSITE" id="PS00973">
    <property type="entry name" value="USP_2"/>
    <property type="match status" value="1"/>
</dbReference>
<name>A0A504WUJ0_LEIDO</name>
<evidence type="ECO:0000256" key="3">
    <source>
        <dbReference type="ARBA" id="ARBA00012759"/>
    </source>
</evidence>
<evidence type="ECO:0000256" key="5">
    <source>
        <dbReference type="ARBA" id="ARBA00022786"/>
    </source>
</evidence>
<dbReference type="VEuPathDB" id="TriTrypDB:LDHU3_34.6180"/>
<comment type="similarity">
    <text evidence="2">Belongs to the peptidase C19 family.</text>
</comment>
<dbReference type="PANTHER" id="PTHR24006:SF888">
    <property type="entry name" value="UBIQUITIN CARBOXYL-TERMINAL HYDROLASE 30"/>
    <property type="match status" value="1"/>
</dbReference>
<dbReference type="InterPro" id="IPR050164">
    <property type="entry name" value="Peptidase_C19"/>
</dbReference>